<organism evidence="2 3">
    <name type="scientific">Eruca vesicaria subsp. sativa</name>
    <name type="common">Garden rocket</name>
    <name type="synonym">Eruca sativa</name>
    <dbReference type="NCBI Taxonomy" id="29727"/>
    <lineage>
        <taxon>Eukaryota</taxon>
        <taxon>Viridiplantae</taxon>
        <taxon>Streptophyta</taxon>
        <taxon>Embryophyta</taxon>
        <taxon>Tracheophyta</taxon>
        <taxon>Spermatophyta</taxon>
        <taxon>Magnoliopsida</taxon>
        <taxon>eudicotyledons</taxon>
        <taxon>Gunneridae</taxon>
        <taxon>Pentapetalae</taxon>
        <taxon>rosids</taxon>
        <taxon>malvids</taxon>
        <taxon>Brassicales</taxon>
        <taxon>Brassicaceae</taxon>
        <taxon>Brassiceae</taxon>
        <taxon>Eruca</taxon>
    </lineage>
</organism>
<keyword evidence="1" id="KW-1133">Transmembrane helix</keyword>
<accession>A0ABC8LG80</accession>
<dbReference type="Proteomes" id="UP001642260">
    <property type="component" value="Unassembled WGS sequence"/>
</dbReference>
<dbReference type="Gene3D" id="1.10.520.10">
    <property type="match status" value="1"/>
</dbReference>
<dbReference type="EMBL" id="CAKOAT010561820">
    <property type="protein sequence ID" value="CAH8382656.1"/>
    <property type="molecule type" value="Genomic_DNA"/>
</dbReference>
<dbReference type="InterPro" id="IPR010255">
    <property type="entry name" value="Haem_peroxidase_sf"/>
</dbReference>
<comment type="caution">
    <text evidence="2">The sequence shown here is derived from an EMBL/GenBank/DDBJ whole genome shotgun (WGS) entry which is preliminary data.</text>
</comment>
<evidence type="ECO:0000313" key="3">
    <source>
        <dbReference type="Proteomes" id="UP001642260"/>
    </source>
</evidence>
<sequence>MWSRAESKAKGHLASYCKKGNAVKLDVVSVVILVVVFVAWLVSAEGYEHEEEKDDMKRLALVNHLVSSTGIRSGSNRASGQECIRSVTTTCPNFEKTVDTKVREWTKSDPSLGPTLLRSLFHDFGVTYI</sequence>
<gene>
    <name evidence="2" type="ORF">ERUC_LOCUS35139</name>
</gene>
<dbReference type="AlphaFoldDB" id="A0ABC8LG80"/>
<evidence type="ECO:0008006" key="4">
    <source>
        <dbReference type="Google" id="ProtNLM"/>
    </source>
</evidence>
<proteinExistence type="predicted"/>
<evidence type="ECO:0000313" key="2">
    <source>
        <dbReference type="EMBL" id="CAH8382656.1"/>
    </source>
</evidence>
<keyword evidence="1" id="KW-0812">Transmembrane</keyword>
<keyword evidence="1" id="KW-0472">Membrane</keyword>
<name>A0ABC8LG80_ERUVS</name>
<protein>
    <recommendedName>
        <fullName evidence="4">Plant heme peroxidase family profile domain-containing protein</fullName>
    </recommendedName>
</protein>
<evidence type="ECO:0000256" key="1">
    <source>
        <dbReference type="SAM" id="Phobius"/>
    </source>
</evidence>
<feature type="transmembrane region" description="Helical" evidence="1">
    <location>
        <begin position="21"/>
        <end position="42"/>
    </location>
</feature>
<dbReference type="SUPFAM" id="SSF48113">
    <property type="entry name" value="Heme-dependent peroxidases"/>
    <property type="match status" value="1"/>
</dbReference>
<keyword evidence="3" id="KW-1185">Reference proteome</keyword>
<reference evidence="2 3" key="1">
    <citation type="submission" date="2022-03" db="EMBL/GenBank/DDBJ databases">
        <authorList>
            <person name="Macdonald S."/>
            <person name="Ahmed S."/>
            <person name="Newling K."/>
        </authorList>
    </citation>
    <scope>NUCLEOTIDE SEQUENCE [LARGE SCALE GENOMIC DNA]</scope>
</reference>